<organism evidence="2">
    <name type="scientific">Arundo donax</name>
    <name type="common">Giant reed</name>
    <name type="synonym">Donax arundinaceus</name>
    <dbReference type="NCBI Taxonomy" id="35708"/>
    <lineage>
        <taxon>Eukaryota</taxon>
        <taxon>Viridiplantae</taxon>
        <taxon>Streptophyta</taxon>
        <taxon>Embryophyta</taxon>
        <taxon>Tracheophyta</taxon>
        <taxon>Spermatophyta</taxon>
        <taxon>Magnoliopsida</taxon>
        <taxon>Liliopsida</taxon>
        <taxon>Poales</taxon>
        <taxon>Poaceae</taxon>
        <taxon>PACMAD clade</taxon>
        <taxon>Arundinoideae</taxon>
        <taxon>Arundineae</taxon>
        <taxon>Arundo</taxon>
    </lineage>
</organism>
<feature type="region of interest" description="Disordered" evidence="1">
    <location>
        <begin position="175"/>
        <end position="200"/>
    </location>
</feature>
<dbReference type="EMBL" id="GBRH01167570">
    <property type="protein sequence ID" value="JAE30326.1"/>
    <property type="molecule type" value="Transcribed_RNA"/>
</dbReference>
<name>A0A0A9H636_ARUDO</name>
<sequence length="200" mass="22168">MDGRGEALLVRRSKSKKRPLPAAAPAERDPGGGGDRFRALWRDYHDLLEETEAKKKRLASANWRKLGLLAEVKFLRRKYKCFAKGDSQQTQYQLKGQARQIPSPAGSNEASAFADHGAGTEVPSTSRNPNLDLNQNTVMNDERNDYQGHQGHTDKFDLVGVDEDMMATDAKLSVCRDTGNSPVSDDKRSIPWQDGLALKA</sequence>
<evidence type="ECO:0000256" key="1">
    <source>
        <dbReference type="SAM" id="MobiDB-lite"/>
    </source>
</evidence>
<reference evidence="2" key="1">
    <citation type="submission" date="2014-09" db="EMBL/GenBank/DDBJ databases">
        <authorList>
            <person name="Magalhaes I.L.F."/>
            <person name="Oliveira U."/>
            <person name="Santos F.R."/>
            <person name="Vidigal T.H.D.A."/>
            <person name="Brescovit A.D."/>
            <person name="Santos A.J."/>
        </authorList>
    </citation>
    <scope>NUCLEOTIDE SEQUENCE</scope>
    <source>
        <tissue evidence="2">Shoot tissue taken approximately 20 cm above the soil surface</tissue>
    </source>
</reference>
<dbReference type="PANTHER" id="PTHR34807">
    <property type="entry name" value="OS08G0270800 PROTEIN"/>
    <property type="match status" value="1"/>
</dbReference>
<feature type="compositionally biased region" description="Polar residues" evidence="1">
    <location>
        <begin position="122"/>
        <end position="136"/>
    </location>
</feature>
<evidence type="ECO:0000313" key="2">
    <source>
        <dbReference type="EMBL" id="JAE30326.1"/>
    </source>
</evidence>
<feature type="region of interest" description="Disordered" evidence="1">
    <location>
        <begin position="85"/>
        <end position="136"/>
    </location>
</feature>
<feature type="compositionally biased region" description="Basic and acidic residues" evidence="1">
    <location>
        <begin position="26"/>
        <end position="36"/>
    </location>
</feature>
<protein>
    <submittedName>
        <fullName evidence="2">Uncharacterized protein</fullName>
    </submittedName>
</protein>
<feature type="region of interest" description="Disordered" evidence="1">
    <location>
        <begin position="1"/>
        <end position="36"/>
    </location>
</feature>
<dbReference type="PANTHER" id="PTHR34807:SF16">
    <property type="entry name" value="OS09G0421500 PROTEIN"/>
    <property type="match status" value="1"/>
</dbReference>
<reference evidence="2" key="2">
    <citation type="journal article" date="2015" name="Data Brief">
        <title>Shoot transcriptome of the giant reed, Arundo donax.</title>
        <authorList>
            <person name="Barrero R.A."/>
            <person name="Guerrero F.D."/>
            <person name="Moolhuijzen P."/>
            <person name="Goolsby J.A."/>
            <person name="Tidwell J."/>
            <person name="Bellgard S.E."/>
            <person name="Bellgard M.I."/>
        </authorList>
    </citation>
    <scope>NUCLEOTIDE SEQUENCE</scope>
    <source>
        <tissue evidence="2">Shoot tissue taken approximately 20 cm above the soil surface</tissue>
    </source>
</reference>
<accession>A0A0A9H636</accession>
<dbReference type="AlphaFoldDB" id="A0A0A9H636"/>
<proteinExistence type="predicted"/>